<reference evidence="1" key="1">
    <citation type="submission" date="2021-03" db="EMBL/GenBank/DDBJ databases">
        <authorList>
            <person name="Lu T."/>
            <person name="Wang Q."/>
            <person name="Han X."/>
        </authorList>
    </citation>
    <scope>NUCLEOTIDE SEQUENCE</scope>
    <source>
        <strain evidence="1">WQ 2009</strain>
    </source>
</reference>
<proteinExistence type="predicted"/>
<dbReference type="RefSeq" id="WP_353547919.1">
    <property type="nucleotide sequence ID" value="NZ_JAGKSB010000017.1"/>
</dbReference>
<evidence type="ECO:0008006" key="3">
    <source>
        <dbReference type="Google" id="ProtNLM"/>
    </source>
</evidence>
<dbReference type="Gene3D" id="3.40.50.300">
    <property type="entry name" value="P-loop containing nucleotide triphosphate hydrolases"/>
    <property type="match status" value="1"/>
</dbReference>
<evidence type="ECO:0000313" key="1">
    <source>
        <dbReference type="EMBL" id="MBP3944406.1"/>
    </source>
</evidence>
<comment type="caution">
    <text evidence="1">The sequence shown here is derived from an EMBL/GenBank/DDBJ whole genome shotgun (WGS) entry which is preliminary data.</text>
</comment>
<dbReference type="EMBL" id="JAGKSB010000017">
    <property type="protein sequence ID" value="MBP3944406.1"/>
    <property type="molecule type" value="Genomic_DNA"/>
</dbReference>
<evidence type="ECO:0000313" key="2">
    <source>
        <dbReference type="Proteomes" id="UP000679691"/>
    </source>
</evidence>
<gene>
    <name evidence="1" type="ORF">J5U18_12730</name>
</gene>
<sequence>MAWRPKIKTDNGNVSVQFSHWLAQMLALIMPKILNLILGRGSAKTTEIIAARLIEMAYDMPGAPIVWVSDTYSNLQKNVLPSILEGLERKGFKEGIHFVLGKQPPVYSEVEKEDLPNDIREHFWKPYNKLATYKHTMVWFTGLNITFGSLDRPASLAGRSYVHVIGDEVKYFPEHKISNLLKAIRGYKVKYGNSVFYRGQTFTTDMPNPGNIGEHDWIVKQAGRMDKDGIMLALKTGLVMNEAKHEWIYQEQRGDREEAVKKRRTFERWNERWIEVRQHKSAQMLFFTASSYVNADILTNEWFEDQIDSDLGDTDTAVLSLKPKLASGERFYANIGEAHFYDDGLDPIWSERFGITDLPDCRELKYLNRNKSIDLGVDFGKMMSMSIAQDNIKDYRILKFMYVLSPDWIRELADNFLEYFKPQKEKKINLYYDRAGNNYKDAGQDYATALKNALEHLADGKTKTGWKVTLMSLNQGNIGQNEEYNFMQELLGNNNRRLPKVLIDKFQCKPLKESLQNAKTKVINARKGGKSTVKDKSSEHLPLKRLPLESTNPSDSFKYLMMRKQWRNLVKYTVATLNLGDTSVR</sequence>
<accession>A0A8T4HE51</accession>
<protein>
    <recommendedName>
        <fullName evidence="3">Terminase</fullName>
    </recommendedName>
</protein>
<dbReference type="InterPro" id="IPR027417">
    <property type="entry name" value="P-loop_NTPase"/>
</dbReference>
<organism evidence="1 2">
    <name type="scientific">Rhinopithecimicrobium faecis</name>
    <dbReference type="NCBI Taxonomy" id="2820698"/>
    <lineage>
        <taxon>Bacteria</taxon>
        <taxon>Pseudomonadati</taxon>
        <taxon>Bacteroidota</taxon>
        <taxon>Sphingobacteriia</taxon>
        <taxon>Sphingobacteriales</taxon>
        <taxon>Sphingobacteriaceae</taxon>
        <taxon>Rhinopithecimicrobium</taxon>
    </lineage>
</organism>
<keyword evidence="2" id="KW-1185">Reference proteome</keyword>
<name>A0A8T4HE51_9SPHI</name>
<dbReference type="AlphaFoldDB" id="A0A8T4HE51"/>
<dbReference type="Proteomes" id="UP000679691">
    <property type="component" value="Unassembled WGS sequence"/>
</dbReference>